<dbReference type="EMBL" id="BAABHJ010000008">
    <property type="protein sequence ID" value="GAA4609022.1"/>
    <property type="molecule type" value="Genomic_DNA"/>
</dbReference>
<evidence type="ECO:0000313" key="2">
    <source>
        <dbReference type="Proteomes" id="UP001500212"/>
    </source>
</evidence>
<name>A0ABP8TM75_9ACTN</name>
<sequence>MRTYNSGPVDGLTSAFLSLSPTVPGDSPGRECVRASFPIPDHSHGFRPVRREAGWVEIVADTDAPGRLIFLEVAR</sequence>
<protein>
    <submittedName>
        <fullName evidence="1">Uncharacterized protein</fullName>
    </submittedName>
</protein>
<gene>
    <name evidence="1" type="ORF">GCM10023195_35960</name>
</gene>
<accession>A0ABP8TM75</accession>
<keyword evidence="2" id="KW-1185">Reference proteome</keyword>
<comment type="caution">
    <text evidence="1">The sequence shown here is derived from an EMBL/GenBank/DDBJ whole genome shotgun (WGS) entry which is preliminary data.</text>
</comment>
<evidence type="ECO:0000313" key="1">
    <source>
        <dbReference type="EMBL" id="GAA4609022.1"/>
    </source>
</evidence>
<organism evidence="1 2">
    <name type="scientific">Actinoallomurus liliacearum</name>
    <dbReference type="NCBI Taxonomy" id="1080073"/>
    <lineage>
        <taxon>Bacteria</taxon>
        <taxon>Bacillati</taxon>
        <taxon>Actinomycetota</taxon>
        <taxon>Actinomycetes</taxon>
        <taxon>Streptosporangiales</taxon>
        <taxon>Thermomonosporaceae</taxon>
        <taxon>Actinoallomurus</taxon>
    </lineage>
</organism>
<dbReference type="Proteomes" id="UP001500212">
    <property type="component" value="Unassembled WGS sequence"/>
</dbReference>
<reference evidence="2" key="1">
    <citation type="journal article" date="2019" name="Int. J. Syst. Evol. Microbiol.">
        <title>The Global Catalogue of Microorganisms (GCM) 10K type strain sequencing project: providing services to taxonomists for standard genome sequencing and annotation.</title>
        <authorList>
            <consortium name="The Broad Institute Genomics Platform"/>
            <consortium name="The Broad Institute Genome Sequencing Center for Infectious Disease"/>
            <person name="Wu L."/>
            <person name="Ma J."/>
        </authorList>
    </citation>
    <scope>NUCLEOTIDE SEQUENCE [LARGE SCALE GENOMIC DNA]</scope>
    <source>
        <strain evidence="2">JCM 17938</strain>
    </source>
</reference>
<proteinExistence type="predicted"/>